<dbReference type="PANTHER" id="PTHR42850">
    <property type="entry name" value="METALLOPHOSPHOESTERASE"/>
    <property type="match status" value="1"/>
</dbReference>
<reference evidence="2" key="1">
    <citation type="submission" date="2020-03" db="EMBL/GenBank/DDBJ databases">
        <title>The deep terrestrial virosphere.</title>
        <authorList>
            <person name="Holmfeldt K."/>
            <person name="Nilsson E."/>
            <person name="Simone D."/>
            <person name="Lopez-Fernandez M."/>
            <person name="Wu X."/>
            <person name="de Brujin I."/>
            <person name="Lundin D."/>
            <person name="Andersson A."/>
            <person name="Bertilsson S."/>
            <person name="Dopson M."/>
        </authorList>
    </citation>
    <scope>NUCLEOTIDE SEQUENCE</scope>
    <source>
        <strain evidence="2">MM415A00492</strain>
    </source>
</reference>
<dbReference type="CDD" id="cd00144">
    <property type="entry name" value="MPP_PPP_family"/>
    <property type="match status" value="1"/>
</dbReference>
<evidence type="ECO:0000313" key="2">
    <source>
        <dbReference type="EMBL" id="QJA81798.1"/>
    </source>
</evidence>
<sequence length="224" mass="26253">MNRIFVIGDIHGMYDKLISLLNKIIHNYKFSNDDTMVFVGDYIDRGNESFEVVDYLVNLNKEYENIIFLMGNHEDMLLNCVRNNIESYHSPCKLFMYNGGNKSIQNYKKNGYDLLKWKIPESHKIFFQNLKLFYENDDIFISHAGIRPNISLDKQLKEDLLWIRDDFILSDRDFGKLIITGHTIFEEGPLVQNNKICIDTGAFLQDGHLTNLILPDLEFINTKE</sequence>
<name>A0A6M3KK82_9ZZZZ</name>
<dbReference type="PRINTS" id="PR00114">
    <property type="entry name" value="STPHPHTASE"/>
</dbReference>
<dbReference type="GO" id="GO:0005737">
    <property type="term" value="C:cytoplasm"/>
    <property type="evidence" value="ECO:0007669"/>
    <property type="project" value="TreeGrafter"/>
</dbReference>
<organism evidence="2">
    <name type="scientific">viral metagenome</name>
    <dbReference type="NCBI Taxonomy" id="1070528"/>
    <lineage>
        <taxon>unclassified sequences</taxon>
        <taxon>metagenomes</taxon>
        <taxon>organismal metagenomes</taxon>
    </lineage>
</organism>
<dbReference type="SUPFAM" id="SSF56300">
    <property type="entry name" value="Metallo-dependent phosphatases"/>
    <property type="match status" value="1"/>
</dbReference>
<dbReference type="Pfam" id="PF00149">
    <property type="entry name" value="Metallophos"/>
    <property type="match status" value="1"/>
</dbReference>
<dbReference type="PANTHER" id="PTHR42850:SF4">
    <property type="entry name" value="ZINC-DEPENDENT ENDOPOLYPHOSPHATASE"/>
    <property type="match status" value="1"/>
</dbReference>
<dbReference type="Gene3D" id="3.60.21.10">
    <property type="match status" value="1"/>
</dbReference>
<dbReference type="EMBL" id="MT142470">
    <property type="protein sequence ID" value="QJA81798.1"/>
    <property type="molecule type" value="Genomic_DNA"/>
</dbReference>
<protein>
    <submittedName>
        <fullName evidence="2">Putative calcineurin-like phosphoesterase</fullName>
    </submittedName>
</protein>
<dbReference type="AlphaFoldDB" id="A0A6M3KK82"/>
<dbReference type="GO" id="GO:0016791">
    <property type="term" value="F:phosphatase activity"/>
    <property type="evidence" value="ECO:0007669"/>
    <property type="project" value="TreeGrafter"/>
</dbReference>
<proteinExistence type="predicted"/>
<dbReference type="GO" id="GO:0008803">
    <property type="term" value="F:bis(5'-nucleosyl)-tetraphosphatase (symmetrical) activity"/>
    <property type="evidence" value="ECO:0007669"/>
    <property type="project" value="TreeGrafter"/>
</dbReference>
<dbReference type="InterPro" id="IPR006186">
    <property type="entry name" value="Ser/Thr-sp_prot-phosphatase"/>
</dbReference>
<evidence type="ECO:0000259" key="1">
    <source>
        <dbReference type="Pfam" id="PF00149"/>
    </source>
</evidence>
<dbReference type="InterPro" id="IPR004843">
    <property type="entry name" value="Calcineurin-like_PHP"/>
</dbReference>
<accession>A0A6M3KK82</accession>
<feature type="domain" description="Calcineurin-like phosphoesterase" evidence="1">
    <location>
        <begin position="3"/>
        <end position="183"/>
    </location>
</feature>
<gene>
    <name evidence="2" type="ORF">MM415A00492_0008</name>
</gene>
<dbReference type="InterPro" id="IPR029052">
    <property type="entry name" value="Metallo-depent_PP-like"/>
</dbReference>
<dbReference type="GO" id="GO:0110154">
    <property type="term" value="P:RNA decapping"/>
    <property type="evidence" value="ECO:0007669"/>
    <property type="project" value="TreeGrafter"/>
</dbReference>
<dbReference type="InterPro" id="IPR050126">
    <property type="entry name" value="Ap4A_hydrolase"/>
</dbReference>